<name>A0A1F6CP57_9BACT</name>
<comment type="caution">
    <text evidence="3">The sequence shown here is derived from an EMBL/GenBank/DDBJ whole genome shotgun (WGS) entry which is preliminary data.</text>
</comment>
<dbReference type="PANTHER" id="PTHR36851">
    <property type="entry name" value="UNNAMED PRODUCT"/>
    <property type="match status" value="1"/>
</dbReference>
<dbReference type="InterPro" id="IPR029044">
    <property type="entry name" value="Nucleotide-diphossugar_trans"/>
</dbReference>
<dbReference type="PANTHER" id="PTHR36851:SF1">
    <property type="entry name" value="GLYCO_TRANS_2-LIKE DOMAIN-CONTAINING PROTEIN"/>
    <property type="match status" value="1"/>
</dbReference>
<feature type="transmembrane region" description="Helical" evidence="1">
    <location>
        <begin position="24"/>
        <end position="47"/>
    </location>
</feature>
<keyword evidence="1" id="KW-0472">Membrane</keyword>
<feature type="transmembrane region" description="Helical" evidence="1">
    <location>
        <begin position="53"/>
        <end position="75"/>
    </location>
</feature>
<dbReference type="Gene3D" id="3.90.550.10">
    <property type="entry name" value="Spore Coat Polysaccharide Biosynthesis Protein SpsA, Chain A"/>
    <property type="match status" value="1"/>
</dbReference>
<gene>
    <name evidence="3" type="ORF">A2763_00670</name>
</gene>
<dbReference type="EMBL" id="MFKV01000006">
    <property type="protein sequence ID" value="OGG50887.1"/>
    <property type="molecule type" value="Genomic_DNA"/>
</dbReference>
<evidence type="ECO:0000256" key="1">
    <source>
        <dbReference type="SAM" id="Phobius"/>
    </source>
</evidence>
<accession>A0A1F6CP57</accession>
<protein>
    <recommendedName>
        <fullName evidence="2">Glycosyltransferase 2-like domain-containing protein</fullName>
    </recommendedName>
</protein>
<feature type="transmembrane region" description="Helical" evidence="1">
    <location>
        <begin position="466"/>
        <end position="486"/>
    </location>
</feature>
<feature type="transmembrane region" description="Helical" evidence="1">
    <location>
        <begin position="393"/>
        <end position="414"/>
    </location>
</feature>
<reference evidence="3 4" key="1">
    <citation type="journal article" date="2016" name="Nat. Commun.">
        <title>Thousands of microbial genomes shed light on interconnected biogeochemical processes in an aquifer system.</title>
        <authorList>
            <person name="Anantharaman K."/>
            <person name="Brown C.T."/>
            <person name="Hug L.A."/>
            <person name="Sharon I."/>
            <person name="Castelle C.J."/>
            <person name="Probst A.J."/>
            <person name="Thomas B.C."/>
            <person name="Singh A."/>
            <person name="Wilkins M.J."/>
            <person name="Karaoz U."/>
            <person name="Brodie E.L."/>
            <person name="Williams K.H."/>
            <person name="Hubbard S.S."/>
            <person name="Banfield J.F."/>
        </authorList>
    </citation>
    <scope>NUCLEOTIDE SEQUENCE [LARGE SCALE GENOMIC DNA]</scope>
</reference>
<feature type="domain" description="Glycosyltransferase 2-like" evidence="2">
    <location>
        <begin position="216"/>
        <end position="423"/>
    </location>
</feature>
<dbReference type="InterPro" id="IPR001173">
    <property type="entry name" value="Glyco_trans_2-like"/>
</dbReference>
<proteinExistence type="predicted"/>
<evidence type="ECO:0000259" key="2">
    <source>
        <dbReference type="Pfam" id="PF13632"/>
    </source>
</evidence>
<evidence type="ECO:0000313" key="3">
    <source>
        <dbReference type="EMBL" id="OGG50887.1"/>
    </source>
</evidence>
<dbReference type="Proteomes" id="UP000178370">
    <property type="component" value="Unassembled WGS sequence"/>
</dbReference>
<sequence>MDPKDTYWYLHVGRASDLTGTDRVIYRFFEMLPGILSLGTLLLFVVLSFKRPVWAAYLTIVFAIYWLLKTVYLSVHLRHNFKRVRHNLSIDWNDRLKNIAHGDIVHLVIFPFYSEGYEVVAESVRGLLRSTWDLKRVVVVLAAEERAGQAQHTIARRIRDEFSEHFKTFIVTVHPEGILGEIPGKGSNISYAAEEARLRILEAQQISYEKVIVSAFDIDTVVYPQYFSCLTWHFLTAENPQRTSFQPVPLYNNNIWDAPMLSRVIAYSSSFWQMIQQERPERLATFSSHATPFKPLYEAGYWQKNVVSEDSRIFWNLFVRYDGAYDVVPMAYPVSMDANVAPTFWGTARNIYLQHRRWTYGAENIAYILFAFLKNPRIPFGKKLRAAFVQIEGFWSLTTNPLVLFAVGWLPLIVGGRAFNATVLSYNLPLVAKTFLTISLFGLIVSAAISMQLVPARPKEYGRFRSLMLFLQWILVPMTMVAFSAIPGLDSQIRLMTGRYLGFWVTPKSRNSKT</sequence>
<evidence type="ECO:0000313" key="4">
    <source>
        <dbReference type="Proteomes" id="UP000178370"/>
    </source>
</evidence>
<dbReference type="AlphaFoldDB" id="A0A1F6CP57"/>
<keyword evidence="1" id="KW-0812">Transmembrane</keyword>
<dbReference type="Pfam" id="PF13632">
    <property type="entry name" value="Glyco_trans_2_3"/>
    <property type="match status" value="1"/>
</dbReference>
<organism evidence="3 4">
    <name type="scientific">Candidatus Kaiserbacteria bacterium RIFCSPHIGHO2_01_FULL_54_36</name>
    <dbReference type="NCBI Taxonomy" id="1798482"/>
    <lineage>
        <taxon>Bacteria</taxon>
        <taxon>Candidatus Kaiseribacteriota</taxon>
    </lineage>
</organism>
<feature type="transmembrane region" description="Helical" evidence="1">
    <location>
        <begin position="434"/>
        <end position="454"/>
    </location>
</feature>
<keyword evidence="1" id="KW-1133">Transmembrane helix</keyword>
<dbReference type="STRING" id="1798482.A2763_00670"/>